<dbReference type="SUPFAM" id="SSF52374">
    <property type="entry name" value="Nucleotidylyl transferase"/>
    <property type="match status" value="1"/>
</dbReference>
<dbReference type="SMART" id="SM00836">
    <property type="entry name" value="DALR_1"/>
    <property type="match status" value="1"/>
</dbReference>
<dbReference type="OrthoDB" id="9805987at2"/>
<dbReference type="EMBL" id="CP014167">
    <property type="protein sequence ID" value="ANS77196.1"/>
    <property type="molecule type" value="Genomic_DNA"/>
</dbReference>
<dbReference type="Gene3D" id="1.10.730.10">
    <property type="entry name" value="Isoleucyl-tRNA Synthetase, Domain 1"/>
    <property type="match status" value="1"/>
</dbReference>
<keyword evidence="14" id="KW-1185">Reference proteome</keyword>
<evidence type="ECO:0000256" key="9">
    <source>
        <dbReference type="RuleBase" id="RU363038"/>
    </source>
</evidence>
<evidence type="ECO:0000313" key="14">
    <source>
        <dbReference type="Proteomes" id="UP000092573"/>
    </source>
</evidence>
<dbReference type="InterPro" id="IPR008909">
    <property type="entry name" value="DALR_anticod-bd"/>
</dbReference>
<proteinExistence type="inferred from homology"/>
<dbReference type="InterPro" id="IPR005148">
    <property type="entry name" value="Arg-tRNA-synth_N"/>
</dbReference>
<dbReference type="PRINTS" id="PR01038">
    <property type="entry name" value="TRNASYNTHARG"/>
</dbReference>
<dbReference type="GO" id="GO:0005524">
    <property type="term" value="F:ATP binding"/>
    <property type="evidence" value="ECO:0007669"/>
    <property type="project" value="UniProtKB-KW"/>
</dbReference>
<dbReference type="KEGG" id="pyg:AWM70_10855"/>
<evidence type="ECO:0000256" key="5">
    <source>
        <dbReference type="ARBA" id="ARBA00022840"/>
    </source>
</evidence>
<dbReference type="Pfam" id="PF05746">
    <property type="entry name" value="DALR_1"/>
    <property type="match status" value="1"/>
</dbReference>
<keyword evidence="5 9" id="KW-0067">ATP-binding</keyword>
<keyword evidence="7 9" id="KW-0030">Aminoacyl-tRNA synthetase</keyword>
<feature type="compositionally biased region" description="Acidic residues" evidence="10">
    <location>
        <begin position="309"/>
        <end position="321"/>
    </location>
</feature>
<dbReference type="AlphaFoldDB" id="A0A1B1N6Z1"/>
<dbReference type="SUPFAM" id="SSF47323">
    <property type="entry name" value="Anticodon-binding domain of a subclass of class I aminoacyl-tRNA synthetases"/>
    <property type="match status" value="1"/>
</dbReference>
<organism evidence="13 14">
    <name type="scientific">Paenibacillus yonginensis</name>
    <dbReference type="NCBI Taxonomy" id="1462996"/>
    <lineage>
        <taxon>Bacteria</taxon>
        <taxon>Bacillati</taxon>
        <taxon>Bacillota</taxon>
        <taxon>Bacilli</taxon>
        <taxon>Bacillales</taxon>
        <taxon>Paenibacillaceae</taxon>
        <taxon>Paenibacillus</taxon>
    </lineage>
</organism>
<keyword evidence="4 9" id="KW-0547">Nucleotide-binding</keyword>
<dbReference type="InterPro" id="IPR001278">
    <property type="entry name" value="Arg-tRNA-ligase"/>
</dbReference>
<evidence type="ECO:0000259" key="12">
    <source>
        <dbReference type="SMART" id="SM01016"/>
    </source>
</evidence>
<evidence type="ECO:0000256" key="6">
    <source>
        <dbReference type="ARBA" id="ARBA00022917"/>
    </source>
</evidence>
<dbReference type="Pfam" id="PF00750">
    <property type="entry name" value="tRNA-synt_1d"/>
    <property type="match status" value="1"/>
</dbReference>
<dbReference type="InterPro" id="IPR014729">
    <property type="entry name" value="Rossmann-like_a/b/a_fold"/>
</dbReference>
<dbReference type="RefSeq" id="WP_068700573.1">
    <property type="nucleotide sequence ID" value="NZ_CP014167.1"/>
</dbReference>
<evidence type="ECO:0000256" key="10">
    <source>
        <dbReference type="SAM" id="MobiDB-lite"/>
    </source>
</evidence>
<gene>
    <name evidence="13" type="ORF">AWM70_10855</name>
</gene>
<dbReference type="EC" id="6.1.1.19" evidence="2"/>
<dbReference type="Gene3D" id="3.30.1360.70">
    <property type="entry name" value="Arginyl tRNA synthetase N-terminal domain"/>
    <property type="match status" value="1"/>
</dbReference>
<evidence type="ECO:0000259" key="11">
    <source>
        <dbReference type="SMART" id="SM00836"/>
    </source>
</evidence>
<protein>
    <recommendedName>
        <fullName evidence="2">arginine--tRNA ligase</fullName>
        <ecNumber evidence="2">6.1.1.19</ecNumber>
    </recommendedName>
</protein>
<dbReference type="PANTHER" id="PTHR11956:SF5">
    <property type="entry name" value="ARGININE--TRNA LIGASE, CYTOPLASMIC"/>
    <property type="match status" value="1"/>
</dbReference>
<dbReference type="InterPro" id="IPR036695">
    <property type="entry name" value="Arg-tRNA-synth_N_sf"/>
</dbReference>
<sequence length="660" mass="73143">MLNTWVQQFVESGVEKVLHAHGEEGREEHFWKVQIEQPSKLEHGDFSTNIAMQLAKLLRRPPMLIAEQIGDELSTRAEGLIAKVEVAAPGFINLFVNWGQWAKRGQPANPPSPLKIVVEHTSINPNKSAHIGHLRNSCIGDTLVRMLRKSGAEVEVHNYIDDLGNQLADTVVGLLHTPASGDYKRFGDFCWDVYSGLHKQGEDSPELTAERTKVLHGLEQGTGNLAWLGFITASQIVREHLEEMREFGIGYDLLVWESSIVREGFWDAAFQRLQQTPNFVRETSGKLAGCWVLKPQAQPSEAGVKQQEEVSEAEGETVPDPESDHNQDKVLVRSNGILTYTAKDIAYHLWKFGLLGRQFRYTPFAEGVWSTARQGTDGVFGHADKVINVIDRRQEYPQAMVRQSLELMGYEEQAANLLHVSYGVVSLSRNAALELGMDVTDGKSSYAMSGRQGIGMKISALLDRMEQVIADSRPDQDGLPSRVIAAAAIRYYLLRFNLQTEVVFDLQQATEISGNTGVYLLYTYSRSLSVLNKGAEQSRAAKTGARPDSIQGDACGHGPSFQPAAPMNWPDSLEPAEHALLRQIAAWPDVLQTACSSLAPHMICGYGYELCSLFNNFYGACPIIKAASGTKEFRLWLTSCFNSVLKEVLDSLGLPAPERM</sequence>
<reference evidence="13 14" key="1">
    <citation type="submission" date="2016-01" db="EMBL/GenBank/DDBJ databases">
        <title>Complete Genome Sequence of Paenibacillus yonginensis DCY84, a novel Plant Growth-Promoting Bacteria with Elicitation of Induced Systemic Resistance.</title>
        <authorList>
            <person name="Kim Y.J."/>
            <person name="Yang D.C."/>
            <person name="Sukweenadhi J."/>
        </authorList>
    </citation>
    <scope>NUCLEOTIDE SEQUENCE [LARGE SCALE GENOMIC DNA]</scope>
    <source>
        <strain evidence="13 14">DCY84</strain>
    </source>
</reference>
<comment type="similarity">
    <text evidence="1 9">Belongs to the class-I aminoacyl-tRNA synthetase family.</text>
</comment>
<dbReference type="GO" id="GO:0005737">
    <property type="term" value="C:cytoplasm"/>
    <property type="evidence" value="ECO:0007669"/>
    <property type="project" value="InterPro"/>
</dbReference>
<keyword evidence="6 9" id="KW-0648">Protein biosynthesis</keyword>
<dbReference type="GO" id="GO:0006420">
    <property type="term" value="P:arginyl-tRNA aminoacylation"/>
    <property type="evidence" value="ECO:0007669"/>
    <property type="project" value="InterPro"/>
</dbReference>
<feature type="domain" description="Arginyl tRNA synthetase N-terminal" evidence="12">
    <location>
        <begin position="8"/>
        <end position="96"/>
    </location>
</feature>
<evidence type="ECO:0000256" key="2">
    <source>
        <dbReference type="ARBA" id="ARBA00012837"/>
    </source>
</evidence>
<accession>A0A1B1N6Z1</accession>
<dbReference type="Proteomes" id="UP000092573">
    <property type="component" value="Chromosome"/>
</dbReference>
<evidence type="ECO:0000256" key="3">
    <source>
        <dbReference type="ARBA" id="ARBA00022598"/>
    </source>
</evidence>
<feature type="domain" description="DALR anticodon binding" evidence="11">
    <location>
        <begin position="520"/>
        <end position="660"/>
    </location>
</feature>
<evidence type="ECO:0000256" key="7">
    <source>
        <dbReference type="ARBA" id="ARBA00023146"/>
    </source>
</evidence>
<comment type="catalytic activity">
    <reaction evidence="8">
        <text>tRNA(Arg) + L-arginine + ATP = L-arginyl-tRNA(Arg) + AMP + diphosphate</text>
        <dbReference type="Rhea" id="RHEA:20301"/>
        <dbReference type="Rhea" id="RHEA-COMP:9658"/>
        <dbReference type="Rhea" id="RHEA-COMP:9673"/>
        <dbReference type="ChEBI" id="CHEBI:30616"/>
        <dbReference type="ChEBI" id="CHEBI:32682"/>
        <dbReference type="ChEBI" id="CHEBI:33019"/>
        <dbReference type="ChEBI" id="CHEBI:78442"/>
        <dbReference type="ChEBI" id="CHEBI:78513"/>
        <dbReference type="ChEBI" id="CHEBI:456215"/>
        <dbReference type="EC" id="6.1.1.19"/>
    </reaction>
</comment>
<name>A0A1B1N6Z1_9BACL</name>
<keyword evidence="3 9" id="KW-0436">Ligase</keyword>
<dbReference type="STRING" id="1462996.AWM70_10855"/>
<dbReference type="SMART" id="SM01016">
    <property type="entry name" value="Arg_tRNA_synt_N"/>
    <property type="match status" value="1"/>
</dbReference>
<dbReference type="InterPro" id="IPR009080">
    <property type="entry name" value="tRNAsynth_Ia_anticodon-bd"/>
</dbReference>
<dbReference type="InterPro" id="IPR035684">
    <property type="entry name" value="ArgRS_core"/>
</dbReference>
<dbReference type="PANTHER" id="PTHR11956">
    <property type="entry name" value="ARGINYL-TRNA SYNTHETASE"/>
    <property type="match status" value="1"/>
</dbReference>
<evidence type="ECO:0000256" key="1">
    <source>
        <dbReference type="ARBA" id="ARBA00005594"/>
    </source>
</evidence>
<evidence type="ECO:0000256" key="4">
    <source>
        <dbReference type="ARBA" id="ARBA00022741"/>
    </source>
</evidence>
<evidence type="ECO:0000256" key="8">
    <source>
        <dbReference type="ARBA" id="ARBA00049339"/>
    </source>
</evidence>
<dbReference type="Gene3D" id="3.40.50.620">
    <property type="entry name" value="HUPs"/>
    <property type="match status" value="1"/>
</dbReference>
<dbReference type="Pfam" id="PF03485">
    <property type="entry name" value="Arg_tRNA_synt_N"/>
    <property type="match status" value="1"/>
</dbReference>
<dbReference type="SUPFAM" id="SSF55190">
    <property type="entry name" value="Arginyl-tRNA synthetase (ArgRS), N-terminal 'additional' domain"/>
    <property type="match status" value="1"/>
</dbReference>
<feature type="region of interest" description="Disordered" evidence="10">
    <location>
        <begin position="299"/>
        <end position="327"/>
    </location>
</feature>
<dbReference type="GO" id="GO:0004814">
    <property type="term" value="F:arginine-tRNA ligase activity"/>
    <property type="evidence" value="ECO:0007669"/>
    <property type="project" value="UniProtKB-EC"/>
</dbReference>
<evidence type="ECO:0000313" key="13">
    <source>
        <dbReference type="EMBL" id="ANS77196.1"/>
    </source>
</evidence>